<dbReference type="GO" id="GO:0000976">
    <property type="term" value="F:transcription cis-regulatory region binding"/>
    <property type="evidence" value="ECO:0007669"/>
    <property type="project" value="TreeGrafter"/>
</dbReference>
<dbReference type="CDD" id="cd06267">
    <property type="entry name" value="PBP1_LacI_sugar_binding-like"/>
    <property type="match status" value="1"/>
</dbReference>
<organism evidence="5 6">
    <name type="scientific">Actinomyces respiraculi</name>
    <dbReference type="NCBI Taxonomy" id="2744574"/>
    <lineage>
        <taxon>Bacteria</taxon>
        <taxon>Bacillati</taxon>
        <taxon>Actinomycetota</taxon>
        <taxon>Actinomycetes</taxon>
        <taxon>Actinomycetales</taxon>
        <taxon>Actinomycetaceae</taxon>
        <taxon>Actinomyces</taxon>
    </lineage>
</organism>
<dbReference type="InterPro" id="IPR010982">
    <property type="entry name" value="Lambda_DNA-bd_dom_sf"/>
</dbReference>
<name>A0A7T0LJS1_9ACTO</name>
<keyword evidence="2 5" id="KW-0238">DNA-binding</keyword>
<dbReference type="Pfam" id="PF00356">
    <property type="entry name" value="LacI"/>
    <property type="match status" value="1"/>
</dbReference>
<dbReference type="AlphaFoldDB" id="A0A7T0LJS1"/>
<dbReference type="Gene3D" id="3.40.50.2300">
    <property type="match status" value="2"/>
</dbReference>
<dbReference type="InterPro" id="IPR000843">
    <property type="entry name" value="HTH_LacI"/>
</dbReference>
<dbReference type="EMBL" id="CP063989">
    <property type="protein sequence ID" value="QPL05069.1"/>
    <property type="molecule type" value="Genomic_DNA"/>
</dbReference>
<dbReference type="SUPFAM" id="SSF53822">
    <property type="entry name" value="Periplasmic binding protein-like I"/>
    <property type="match status" value="1"/>
</dbReference>
<accession>A0A7T0LJS1</accession>
<sequence>MAQQVTMQDVAAIAGVSAKTVSNVLRAAGGASQATREKVLAAVRASGYRLNAGAAALRSGRHGAIALAVPTLQQPIHAHLAEALMHAAGGVQVVLELTRGEAEAERALLSGSWRSRCDALVLAPRGVDPASQADTRLLVGTPEDGGRSPAVVLLSDVGPAGVPRVMCSPTAQSLLVAAHLRETGRRRVAVVGAQDPADRWTEACVQALCGAGLEVPEEALVRVGDVDGLRGGVEAVSRLLYRGARVDAVVCHNDALAAGAAATLLRRGARVPEDVAVIGRGDTETARYASPALTSVSVAAEATAAAVMDLLAPVLDPATRPGAARQATELVEVSPVLTVRASSGAQAP</sequence>
<dbReference type="PROSITE" id="PS00356">
    <property type="entry name" value="HTH_LACI_1"/>
    <property type="match status" value="1"/>
</dbReference>
<dbReference type="PROSITE" id="PS50932">
    <property type="entry name" value="HTH_LACI_2"/>
    <property type="match status" value="1"/>
</dbReference>
<protein>
    <submittedName>
        <fullName evidence="5">LacI family DNA-binding transcriptional regulator</fullName>
    </submittedName>
</protein>
<keyword evidence="6" id="KW-1185">Reference proteome</keyword>
<evidence type="ECO:0000256" key="2">
    <source>
        <dbReference type="ARBA" id="ARBA00023125"/>
    </source>
</evidence>
<dbReference type="CDD" id="cd01392">
    <property type="entry name" value="HTH_LacI"/>
    <property type="match status" value="1"/>
</dbReference>
<dbReference type="InterPro" id="IPR046335">
    <property type="entry name" value="LacI/GalR-like_sensor"/>
</dbReference>
<gene>
    <name evidence="5" type="ORF">ID810_10055</name>
</gene>
<reference evidence="5 6" key="1">
    <citation type="submission" date="2020-11" db="EMBL/GenBank/DDBJ databases">
        <title>Actinomyces sp. ZJ750.</title>
        <authorList>
            <person name="Zhou J."/>
        </authorList>
    </citation>
    <scope>NUCLEOTIDE SEQUENCE [LARGE SCALE GENOMIC DNA]</scope>
    <source>
        <strain evidence="5 6">ZJ750</strain>
    </source>
</reference>
<evidence type="ECO:0000313" key="5">
    <source>
        <dbReference type="EMBL" id="QPL05069.1"/>
    </source>
</evidence>
<evidence type="ECO:0000313" key="6">
    <source>
        <dbReference type="Proteomes" id="UP000594637"/>
    </source>
</evidence>
<dbReference type="RefSeq" id="WP_166857989.1">
    <property type="nucleotide sequence ID" value="NZ_CP063989.1"/>
</dbReference>
<dbReference type="Pfam" id="PF13377">
    <property type="entry name" value="Peripla_BP_3"/>
    <property type="match status" value="1"/>
</dbReference>
<dbReference type="GO" id="GO:0003700">
    <property type="term" value="F:DNA-binding transcription factor activity"/>
    <property type="evidence" value="ECO:0007669"/>
    <property type="project" value="TreeGrafter"/>
</dbReference>
<feature type="domain" description="HTH lacI-type" evidence="4">
    <location>
        <begin position="5"/>
        <end position="59"/>
    </location>
</feature>
<evidence type="ECO:0000259" key="4">
    <source>
        <dbReference type="PROSITE" id="PS50932"/>
    </source>
</evidence>
<keyword evidence="1" id="KW-0805">Transcription regulation</keyword>
<dbReference type="PANTHER" id="PTHR30146">
    <property type="entry name" value="LACI-RELATED TRANSCRIPTIONAL REPRESSOR"/>
    <property type="match status" value="1"/>
</dbReference>
<dbReference type="PANTHER" id="PTHR30146:SF153">
    <property type="entry name" value="LACTOSE OPERON REPRESSOR"/>
    <property type="match status" value="1"/>
</dbReference>
<dbReference type="InterPro" id="IPR028082">
    <property type="entry name" value="Peripla_BP_I"/>
</dbReference>
<dbReference type="Gene3D" id="1.10.260.40">
    <property type="entry name" value="lambda repressor-like DNA-binding domains"/>
    <property type="match status" value="1"/>
</dbReference>
<dbReference type="KEGG" id="arep:ID810_10055"/>
<proteinExistence type="predicted"/>
<dbReference type="SUPFAM" id="SSF47413">
    <property type="entry name" value="lambda repressor-like DNA-binding domains"/>
    <property type="match status" value="1"/>
</dbReference>
<dbReference type="Proteomes" id="UP000594637">
    <property type="component" value="Chromosome"/>
</dbReference>
<keyword evidence="3" id="KW-0804">Transcription</keyword>
<evidence type="ECO:0000256" key="3">
    <source>
        <dbReference type="ARBA" id="ARBA00023163"/>
    </source>
</evidence>
<dbReference type="SMART" id="SM00354">
    <property type="entry name" value="HTH_LACI"/>
    <property type="match status" value="1"/>
</dbReference>
<evidence type="ECO:0000256" key="1">
    <source>
        <dbReference type="ARBA" id="ARBA00023015"/>
    </source>
</evidence>